<dbReference type="AlphaFoldDB" id="A0A382RJT2"/>
<proteinExistence type="predicted"/>
<protein>
    <submittedName>
        <fullName evidence="1">Uncharacterized protein</fullName>
    </submittedName>
</protein>
<organism evidence="1">
    <name type="scientific">marine metagenome</name>
    <dbReference type="NCBI Taxonomy" id="408172"/>
    <lineage>
        <taxon>unclassified sequences</taxon>
        <taxon>metagenomes</taxon>
        <taxon>ecological metagenomes</taxon>
    </lineage>
</organism>
<accession>A0A382RJT2</accession>
<reference evidence="1" key="1">
    <citation type="submission" date="2018-05" db="EMBL/GenBank/DDBJ databases">
        <authorList>
            <person name="Lanie J.A."/>
            <person name="Ng W.-L."/>
            <person name="Kazmierczak K.M."/>
            <person name="Andrzejewski T.M."/>
            <person name="Davidsen T.M."/>
            <person name="Wayne K.J."/>
            <person name="Tettelin H."/>
            <person name="Glass J.I."/>
            <person name="Rusch D."/>
            <person name="Podicherti R."/>
            <person name="Tsui H.-C.T."/>
            <person name="Winkler M.E."/>
        </authorList>
    </citation>
    <scope>NUCLEOTIDE SEQUENCE</scope>
</reference>
<name>A0A382RJT2_9ZZZZ</name>
<evidence type="ECO:0000313" key="1">
    <source>
        <dbReference type="EMBL" id="SVC97660.1"/>
    </source>
</evidence>
<gene>
    <name evidence="1" type="ORF">METZ01_LOCUS350514</name>
</gene>
<dbReference type="EMBL" id="UINC01122070">
    <property type="protein sequence ID" value="SVC97660.1"/>
    <property type="molecule type" value="Genomic_DNA"/>
</dbReference>
<sequence>MIINSSSRLVTIIICCCFLLTIGCGTDNEKPSITKPKLKTTEEEIIRVEIDFVAEAEKISQTLSAHAAAHSSKDV</sequence>
<feature type="non-terminal residue" evidence="1">
    <location>
        <position position="75"/>
    </location>
</feature>